<reference evidence="2 3" key="1">
    <citation type="submission" date="2023-07" db="EMBL/GenBank/DDBJ databases">
        <title>Genomic Encyclopedia of Type Strains, Phase IV (KMG-IV): sequencing the most valuable type-strain genomes for metagenomic binning, comparative biology and taxonomic classification.</title>
        <authorList>
            <person name="Goeker M."/>
        </authorList>
    </citation>
    <scope>NUCLEOTIDE SEQUENCE [LARGE SCALE GENOMIC DNA]</scope>
    <source>
        <strain evidence="2 3">DSM 1112</strain>
    </source>
</reference>
<dbReference type="EMBL" id="JAUSVF010000006">
    <property type="protein sequence ID" value="MDQ0323970.1"/>
    <property type="molecule type" value="Genomic_DNA"/>
</dbReference>
<keyword evidence="1" id="KW-0472">Membrane</keyword>
<protein>
    <submittedName>
        <fullName evidence="2">Uncharacterized protein</fullName>
    </submittedName>
</protein>
<feature type="transmembrane region" description="Helical" evidence="1">
    <location>
        <begin position="84"/>
        <end position="103"/>
    </location>
</feature>
<keyword evidence="1" id="KW-1133">Transmembrane helix</keyword>
<sequence>MSMTDQGPDTPLPKRPLSDAVETNFRIIAATFFLFAAIIVGLQILGYLTSGHWIPFSVIELARLFSDNEWLLTPVTWIVVHKTFSAIPASALFLAAGFIIAVTG</sequence>
<keyword evidence="1" id="KW-0812">Transmembrane</keyword>
<name>A0ABU0C0C2_9HYPH</name>
<dbReference type="RefSeq" id="WP_307237160.1">
    <property type="nucleotide sequence ID" value="NZ_JAUSVF010000006.1"/>
</dbReference>
<gene>
    <name evidence="2" type="ORF">QO002_006177</name>
</gene>
<evidence type="ECO:0000313" key="2">
    <source>
        <dbReference type="EMBL" id="MDQ0323970.1"/>
    </source>
</evidence>
<keyword evidence="3" id="KW-1185">Reference proteome</keyword>
<organism evidence="2 3">
    <name type="scientific">Pararhizobium capsulatum DSM 1112</name>
    <dbReference type="NCBI Taxonomy" id="1121113"/>
    <lineage>
        <taxon>Bacteria</taxon>
        <taxon>Pseudomonadati</taxon>
        <taxon>Pseudomonadota</taxon>
        <taxon>Alphaproteobacteria</taxon>
        <taxon>Hyphomicrobiales</taxon>
        <taxon>Rhizobiaceae</taxon>
        <taxon>Rhizobium/Agrobacterium group</taxon>
        <taxon>Pararhizobium</taxon>
    </lineage>
</organism>
<dbReference type="Proteomes" id="UP001230207">
    <property type="component" value="Unassembled WGS sequence"/>
</dbReference>
<comment type="caution">
    <text evidence="2">The sequence shown here is derived from an EMBL/GenBank/DDBJ whole genome shotgun (WGS) entry which is preliminary data.</text>
</comment>
<proteinExistence type="predicted"/>
<evidence type="ECO:0000313" key="3">
    <source>
        <dbReference type="Proteomes" id="UP001230207"/>
    </source>
</evidence>
<accession>A0ABU0C0C2</accession>
<evidence type="ECO:0000256" key="1">
    <source>
        <dbReference type="SAM" id="Phobius"/>
    </source>
</evidence>
<feature type="transmembrane region" description="Helical" evidence="1">
    <location>
        <begin position="25"/>
        <end position="48"/>
    </location>
</feature>